<protein>
    <submittedName>
        <fullName evidence="1">Putative hydrolase of the HAD superfamily</fullName>
    </submittedName>
</protein>
<dbReference type="Gene3D" id="3.40.50.1000">
    <property type="entry name" value="HAD superfamily/HAD-like"/>
    <property type="match status" value="1"/>
</dbReference>
<gene>
    <name evidence="1" type="ORF">SAMN05444405_10575</name>
</gene>
<dbReference type="InterPro" id="IPR036412">
    <property type="entry name" value="HAD-like_sf"/>
</dbReference>
<keyword evidence="2" id="KW-1185">Reference proteome</keyword>
<dbReference type="STRING" id="1297750.SAMN05444405_10575"/>
<dbReference type="SFLD" id="SFLDG01129">
    <property type="entry name" value="C1.5:_HAD__Beta-PGM__Phosphata"/>
    <property type="match status" value="1"/>
</dbReference>
<dbReference type="Gene3D" id="1.10.150.240">
    <property type="entry name" value="Putative phosphatase, domain 2"/>
    <property type="match status" value="1"/>
</dbReference>
<dbReference type="SUPFAM" id="SSF56784">
    <property type="entry name" value="HAD-like"/>
    <property type="match status" value="1"/>
</dbReference>
<organism evidence="1 2">
    <name type="scientific">Bacteroides luti</name>
    <dbReference type="NCBI Taxonomy" id="1297750"/>
    <lineage>
        <taxon>Bacteria</taxon>
        <taxon>Pseudomonadati</taxon>
        <taxon>Bacteroidota</taxon>
        <taxon>Bacteroidia</taxon>
        <taxon>Bacteroidales</taxon>
        <taxon>Bacteroidaceae</taxon>
        <taxon>Bacteroides</taxon>
    </lineage>
</organism>
<dbReference type="InterPro" id="IPR006439">
    <property type="entry name" value="HAD-SF_hydro_IA"/>
</dbReference>
<dbReference type="InterPro" id="IPR023214">
    <property type="entry name" value="HAD_sf"/>
</dbReference>
<dbReference type="OrthoDB" id="9797415at2"/>
<dbReference type="AlphaFoldDB" id="A0A1M4YTK3"/>
<dbReference type="RefSeq" id="WP_073400226.1">
    <property type="nucleotide sequence ID" value="NZ_FQTV01000005.1"/>
</dbReference>
<keyword evidence="1" id="KW-0378">Hydrolase</keyword>
<dbReference type="CDD" id="cd02603">
    <property type="entry name" value="HAD_sEH-N_like"/>
    <property type="match status" value="1"/>
</dbReference>
<dbReference type="PANTHER" id="PTHR43611:SF3">
    <property type="entry name" value="FLAVIN MONONUCLEOTIDE HYDROLASE 1, CHLOROPLATIC"/>
    <property type="match status" value="1"/>
</dbReference>
<dbReference type="NCBIfam" id="TIGR01509">
    <property type="entry name" value="HAD-SF-IA-v3"/>
    <property type="match status" value="1"/>
</dbReference>
<proteinExistence type="predicted"/>
<dbReference type="EMBL" id="FQTV01000005">
    <property type="protein sequence ID" value="SHF09085.1"/>
    <property type="molecule type" value="Genomic_DNA"/>
</dbReference>
<dbReference type="Pfam" id="PF00702">
    <property type="entry name" value="Hydrolase"/>
    <property type="match status" value="1"/>
</dbReference>
<sequence>MNDNIKNLIIDFGGVLVDLDRSRCINSFKKIGADCIEEMLNPYYQLGLLKDLENGDITTDIFHEELRKAAGKDITDSQIDDAWNSFLVSVPSYKLDLLLSLRERYSVYLLSNTNQIHWEMSCERFFSYKNLTAEDFFEKIFLSYQLHQLKPSKEIFQTVLLETGIRAEETFFIDDSAVNCKTAELLGIHTYTPKDQEDWGHIFK</sequence>
<evidence type="ECO:0000313" key="1">
    <source>
        <dbReference type="EMBL" id="SHF09085.1"/>
    </source>
</evidence>
<dbReference type="GO" id="GO:0016787">
    <property type="term" value="F:hydrolase activity"/>
    <property type="evidence" value="ECO:0007669"/>
    <property type="project" value="UniProtKB-KW"/>
</dbReference>
<accession>A0A1M4YTK3</accession>
<reference evidence="2" key="1">
    <citation type="submission" date="2016-11" db="EMBL/GenBank/DDBJ databases">
        <authorList>
            <person name="Varghese N."/>
            <person name="Submissions S."/>
        </authorList>
    </citation>
    <scope>NUCLEOTIDE SEQUENCE [LARGE SCALE GENOMIC DNA]</scope>
    <source>
        <strain evidence="2">DSM 26991</strain>
    </source>
</reference>
<dbReference type="SFLD" id="SFLDS00003">
    <property type="entry name" value="Haloacid_Dehalogenase"/>
    <property type="match status" value="1"/>
</dbReference>
<dbReference type="Proteomes" id="UP000184509">
    <property type="component" value="Unassembled WGS sequence"/>
</dbReference>
<dbReference type="InterPro" id="IPR023198">
    <property type="entry name" value="PGP-like_dom2"/>
</dbReference>
<name>A0A1M4YTK3_9BACE</name>
<dbReference type="PANTHER" id="PTHR43611">
    <property type="entry name" value="ALPHA-D-GLUCOSE 1-PHOSPHATE PHOSPHATASE"/>
    <property type="match status" value="1"/>
</dbReference>
<evidence type="ECO:0000313" key="2">
    <source>
        <dbReference type="Proteomes" id="UP000184509"/>
    </source>
</evidence>